<dbReference type="PANTHER" id="PTHR47370:SF1">
    <property type="entry name" value="ACYL-COA N-ACYLTRANSFERASES (NAT) SUPERFAMILY PROTEIN"/>
    <property type="match status" value="1"/>
</dbReference>
<dbReference type="PANTHER" id="PTHR47370">
    <property type="entry name" value="ACYL-COA N-ACYLTRANSFERASES (NAT) SUPERFAMILY PROTEIN"/>
    <property type="match status" value="1"/>
</dbReference>
<name>A0A4S4CXA8_CAMSN</name>
<dbReference type="CDD" id="cd04301">
    <property type="entry name" value="NAT_SF"/>
    <property type="match status" value="1"/>
</dbReference>
<evidence type="ECO:0000313" key="3">
    <source>
        <dbReference type="Proteomes" id="UP000306102"/>
    </source>
</evidence>
<dbReference type="SUPFAM" id="SSF55729">
    <property type="entry name" value="Acyl-CoA N-acyltransferases (Nat)"/>
    <property type="match status" value="1"/>
</dbReference>
<keyword evidence="3" id="KW-1185">Reference proteome</keyword>
<proteinExistence type="predicted"/>
<comment type="caution">
    <text evidence="2">The sequence shown here is derived from an EMBL/GenBank/DDBJ whole genome shotgun (WGS) entry which is preliminary data.</text>
</comment>
<evidence type="ECO:0000259" key="1">
    <source>
        <dbReference type="PROSITE" id="PS51186"/>
    </source>
</evidence>
<dbReference type="InterPro" id="IPR000182">
    <property type="entry name" value="GNAT_dom"/>
</dbReference>
<protein>
    <recommendedName>
        <fullName evidence="1">N-acetyltransferase domain-containing protein</fullName>
    </recommendedName>
</protein>
<gene>
    <name evidence="2" type="ORF">TEA_026487</name>
</gene>
<dbReference type="EMBL" id="SDRB02013640">
    <property type="protein sequence ID" value="THF94491.1"/>
    <property type="molecule type" value="Genomic_DNA"/>
</dbReference>
<dbReference type="PROSITE" id="PS51186">
    <property type="entry name" value="GNAT"/>
    <property type="match status" value="1"/>
</dbReference>
<dbReference type="AlphaFoldDB" id="A0A4S4CXA8"/>
<accession>A0A4S4CXA8</accession>
<organism evidence="2 3">
    <name type="scientific">Camellia sinensis var. sinensis</name>
    <name type="common">China tea</name>
    <dbReference type="NCBI Taxonomy" id="542762"/>
    <lineage>
        <taxon>Eukaryota</taxon>
        <taxon>Viridiplantae</taxon>
        <taxon>Streptophyta</taxon>
        <taxon>Embryophyta</taxon>
        <taxon>Tracheophyta</taxon>
        <taxon>Spermatophyta</taxon>
        <taxon>Magnoliopsida</taxon>
        <taxon>eudicotyledons</taxon>
        <taxon>Gunneridae</taxon>
        <taxon>Pentapetalae</taxon>
        <taxon>asterids</taxon>
        <taxon>Ericales</taxon>
        <taxon>Theaceae</taxon>
        <taxon>Camellia</taxon>
    </lineage>
</organism>
<dbReference type="InterPro" id="IPR052810">
    <property type="entry name" value="Plant_NAT"/>
</dbReference>
<dbReference type="InterPro" id="IPR016181">
    <property type="entry name" value="Acyl_CoA_acyltransferase"/>
</dbReference>
<feature type="domain" description="N-acetyltransferase" evidence="1">
    <location>
        <begin position="14"/>
        <end position="175"/>
    </location>
</feature>
<dbReference type="GO" id="GO:0016747">
    <property type="term" value="F:acyltransferase activity, transferring groups other than amino-acyl groups"/>
    <property type="evidence" value="ECO:0007669"/>
    <property type="project" value="InterPro"/>
</dbReference>
<dbReference type="Gene3D" id="3.40.630.30">
    <property type="match status" value="1"/>
</dbReference>
<dbReference type="Pfam" id="PF00583">
    <property type="entry name" value="Acetyltransf_1"/>
    <property type="match status" value="1"/>
</dbReference>
<sequence length="394" mass="44656">MYVLLESMAFRGCFNIRSYNGQIDGVRVEDFEKSCEVGPAQHVFFTDTLGDPISRIRNSPMHNMLVAELDNELVGVIQGSIKVVTIHSPSKDVAKVGYILGLRVSPPHRQKGIGSSLVHHLEEWFIANQVDYAYMATEKDNKACVNLFIKKLGFIKFRTPAILVHPAINFSQNLPSNVEIVKLKTEQAAFLYKKFMGSMEFFPHDIDKVLGNKLSLGTWVAYPRGEASPTCEFGVEGQVPNSWAMLSVWNSGEIFKLKIGKSTLSCFVYEIYSRLFHRLFPCLTVPHELPDFFDPFGFYFMYGVHREGPLSGKLVRTLCKFVHNMAAESEDCKVVVTEVGGGDKMKFHIPHWKFLSCPEDLWCIKALKNEEKITLHELTKAPPTRPLFVDPREV</sequence>
<evidence type="ECO:0000313" key="2">
    <source>
        <dbReference type="EMBL" id="THF94491.1"/>
    </source>
</evidence>
<dbReference type="Proteomes" id="UP000306102">
    <property type="component" value="Unassembled WGS sequence"/>
</dbReference>
<reference evidence="2 3" key="1">
    <citation type="journal article" date="2018" name="Proc. Natl. Acad. Sci. U.S.A.">
        <title>Draft genome sequence of Camellia sinensis var. sinensis provides insights into the evolution of the tea genome and tea quality.</title>
        <authorList>
            <person name="Wei C."/>
            <person name="Yang H."/>
            <person name="Wang S."/>
            <person name="Zhao J."/>
            <person name="Liu C."/>
            <person name="Gao L."/>
            <person name="Xia E."/>
            <person name="Lu Y."/>
            <person name="Tai Y."/>
            <person name="She G."/>
            <person name="Sun J."/>
            <person name="Cao H."/>
            <person name="Tong W."/>
            <person name="Gao Q."/>
            <person name="Li Y."/>
            <person name="Deng W."/>
            <person name="Jiang X."/>
            <person name="Wang W."/>
            <person name="Chen Q."/>
            <person name="Zhang S."/>
            <person name="Li H."/>
            <person name="Wu J."/>
            <person name="Wang P."/>
            <person name="Li P."/>
            <person name="Shi C."/>
            <person name="Zheng F."/>
            <person name="Jian J."/>
            <person name="Huang B."/>
            <person name="Shan D."/>
            <person name="Shi M."/>
            <person name="Fang C."/>
            <person name="Yue Y."/>
            <person name="Li F."/>
            <person name="Li D."/>
            <person name="Wei S."/>
            <person name="Han B."/>
            <person name="Jiang C."/>
            <person name="Yin Y."/>
            <person name="Xia T."/>
            <person name="Zhang Z."/>
            <person name="Bennetzen J.L."/>
            <person name="Zhao S."/>
            <person name="Wan X."/>
        </authorList>
    </citation>
    <scope>NUCLEOTIDE SEQUENCE [LARGE SCALE GENOMIC DNA]</scope>
    <source>
        <strain evidence="3">cv. Shuchazao</strain>
        <tissue evidence="2">Leaf</tissue>
    </source>
</reference>